<reference evidence="1 2" key="1">
    <citation type="submission" date="2023-04" db="EMBL/GenBank/DDBJ databases">
        <title>Luteimonas endophyticus RD2P54.</title>
        <authorList>
            <person name="Sun J.-Q."/>
        </authorList>
    </citation>
    <scope>NUCLEOTIDE SEQUENCE [LARGE SCALE GENOMIC DNA]</scope>
    <source>
        <strain evidence="1 2">RD2P54</strain>
    </source>
</reference>
<proteinExistence type="predicted"/>
<organism evidence="1 2">
    <name type="scientific">Luteimonas endophytica</name>
    <dbReference type="NCBI Taxonomy" id="3042023"/>
    <lineage>
        <taxon>Bacteria</taxon>
        <taxon>Pseudomonadati</taxon>
        <taxon>Pseudomonadota</taxon>
        <taxon>Gammaproteobacteria</taxon>
        <taxon>Lysobacterales</taxon>
        <taxon>Lysobacteraceae</taxon>
        <taxon>Luteimonas</taxon>
    </lineage>
</organism>
<dbReference type="RefSeq" id="WP_280576351.1">
    <property type="nucleotide sequence ID" value="NZ_JARXRM010000046.1"/>
</dbReference>
<dbReference type="InterPro" id="IPR022118">
    <property type="entry name" value="Peptidase_C70_AvrRpt2"/>
</dbReference>
<evidence type="ECO:0000313" key="2">
    <source>
        <dbReference type="Proteomes" id="UP001156940"/>
    </source>
</evidence>
<accession>A0ABT6JDS5</accession>
<sequence length="195" mass="21547">MLVLGAGAVSTMSPAYAELQCGPWVHPGVQRCHAGLNSQLAFISAKQQRNSQWCWAACIEMVFRYYGYVVPQERIVSETWGSLVNMPGYPGQILANLNRPWQDDFGRRFGVSGDSFTANPITASQDLAGGRPLIIGSMGHAMVLTAVTFDRDSHGNGQVVSAIVRDPWEDRGRRILTAQEWFATTFLARISVARW</sequence>
<gene>
    <name evidence="1" type="ORF">QFW77_18515</name>
</gene>
<keyword evidence="2" id="KW-1185">Reference proteome</keyword>
<dbReference type="EMBL" id="JARXRM010000046">
    <property type="protein sequence ID" value="MDH5824964.1"/>
    <property type="molecule type" value="Genomic_DNA"/>
</dbReference>
<protein>
    <submittedName>
        <fullName evidence="1">Papain-like cysteine protease family protein</fullName>
    </submittedName>
</protein>
<comment type="caution">
    <text evidence="1">The sequence shown here is derived from an EMBL/GenBank/DDBJ whole genome shotgun (WGS) entry which is preliminary data.</text>
</comment>
<evidence type="ECO:0000313" key="1">
    <source>
        <dbReference type="EMBL" id="MDH5824964.1"/>
    </source>
</evidence>
<dbReference type="Pfam" id="PF12385">
    <property type="entry name" value="Peptidase_C70"/>
    <property type="match status" value="1"/>
</dbReference>
<dbReference type="Gene3D" id="3.90.70.10">
    <property type="entry name" value="Cysteine proteinases"/>
    <property type="match status" value="1"/>
</dbReference>
<name>A0ABT6JDS5_9GAMM</name>
<dbReference type="Proteomes" id="UP001156940">
    <property type="component" value="Unassembled WGS sequence"/>
</dbReference>